<dbReference type="GO" id="GO:0003677">
    <property type="term" value="F:DNA binding"/>
    <property type="evidence" value="ECO:0007669"/>
    <property type="project" value="UniProtKB-KW"/>
</dbReference>
<comment type="caution">
    <text evidence="10">The sequence shown here is derived from an EMBL/GenBank/DDBJ whole genome shotgun (WGS) entry which is preliminary data.</text>
</comment>
<evidence type="ECO:0000256" key="6">
    <source>
        <dbReference type="ARBA" id="ARBA00023118"/>
    </source>
</evidence>
<dbReference type="InterPro" id="IPR019858">
    <property type="entry name" value="CRISPR-assoc_Cas1_HMARI/TNEAP"/>
</dbReference>
<dbReference type="GO" id="GO:0043571">
    <property type="term" value="P:maintenance of CRISPR repeat elements"/>
    <property type="evidence" value="ECO:0007669"/>
    <property type="project" value="UniProtKB-UniRule"/>
</dbReference>
<evidence type="ECO:0000256" key="9">
    <source>
        <dbReference type="HAMAP-Rule" id="MF_01470"/>
    </source>
</evidence>
<keyword evidence="5 9" id="KW-0460">Magnesium</keyword>
<evidence type="ECO:0000256" key="1">
    <source>
        <dbReference type="ARBA" id="ARBA00022722"/>
    </source>
</evidence>
<keyword evidence="1 9" id="KW-0540">Nuclease</keyword>
<accession>A0A842YMV8</accession>
<dbReference type="RefSeq" id="WP_192962063.1">
    <property type="nucleotide sequence ID" value="NZ_QKOF01000006.1"/>
</dbReference>
<protein>
    <recommendedName>
        <fullName evidence="9">CRISPR-associated endonuclease Cas1</fullName>
        <ecNumber evidence="9">3.1.-.-</ecNumber>
    </recommendedName>
</protein>
<dbReference type="HAMAP" id="MF_01470">
    <property type="entry name" value="Cas1"/>
    <property type="match status" value="1"/>
</dbReference>
<evidence type="ECO:0000256" key="8">
    <source>
        <dbReference type="ARBA" id="ARBA00023211"/>
    </source>
</evidence>
<dbReference type="PANTHER" id="PTHR43219:SF2">
    <property type="entry name" value="CRISPR-ASSOCIATED ENDONUCLEASE CAS1"/>
    <property type="match status" value="1"/>
</dbReference>
<feature type="binding site" evidence="9">
    <location>
        <position position="216"/>
    </location>
    <ligand>
        <name>Mn(2+)</name>
        <dbReference type="ChEBI" id="CHEBI:29035"/>
    </ligand>
</feature>
<comment type="cofactor">
    <cofactor evidence="9">
        <name>Mg(2+)</name>
        <dbReference type="ChEBI" id="CHEBI:18420"/>
    </cofactor>
    <cofactor evidence="9">
        <name>Mn(2+)</name>
        <dbReference type="ChEBI" id="CHEBI:29035"/>
    </cofactor>
</comment>
<evidence type="ECO:0000256" key="3">
    <source>
        <dbReference type="ARBA" id="ARBA00022759"/>
    </source>
</evidence>
<dbReference type="CDD" id="cd09722">
    <property type="entry name" value="Cas1_I-B"/>
    <property type="match status" value="1"/>
</dbReference>
<evidence type="ECO:0000256" key="2">
    <source>
        <dbReference type="ARBA" id="ARBA00022723"/>
    </source>
</evidence>
<keyword evidence="7 9" id="KW-0238">DNA-binding</keyword>
<dbReference type="Pfam" id="PF01867">
    <property type="entry name" value="Cas_Cas1"/>
    <property type="match status" value="1"/>
</dbReference>
<dbReference type="GO" id="GO:0004520">
    <property type="term" value="F:DNA endonuclease activity"/>
    <property type="evidence" value="ECO:0007669"/>
    <property type="project" value="InterPro"/>
</dbReference>
<dbReference type="Proteomes" id="UP000646659">
    <property type="component" value="Unassembled WGS sequence"/>
</dbReference>
<dbReference type="PANTHER" id="PTHR43219">
    <property type="entry name" value="CRISPR-ASSOCIATED ENDONUCLEASE CAS1"/>
    <property type="match status" value="1"/>
</dbReference>
<evidence type="ECO:0000313" key="10">
    <source>
        <dbReference type="EMBL" id="MBE2900307.1"/>
    </source>
</evidence>
<comment type="subunit">
    <text evidence="9">Homodimer, forms a heterotetramer with a Cas2 homodimer.</text>
</comment>
<keyword evidence="6 9" id="KW-0051">Antiviral defense</keyword>
<evidence type="ECO:0000256" key="5">
    <source>
        <dbReference type="ARBA" id="ARBA00022842"/>
    </source>
</evidence>
<dbReference type="NCBIfam" id="TIGR03641">
    <property type="entry name" value="cas1_HMARI"/>
    <property type="match status" value="1"/>
</dbReference>
<feature type="binding site" evidence="9">
    <location>
        <position position="231"/>
    </location>
    <ligand>
        <name>Mn(2+)</name>
        <dbReference type="ChEBI" id="CHEBI:29035"/>
    </ligand>
</feature>
<keyword evidence="8 9" id="KW-0464">Manganese</keyword>
<dbReference type="InterPro" id="IPR042206">
    <property type="entry name" value="CRISPR-assoc_Cas1_C"/>
</dbReference>
<evidence type="ECO:0000313" key="11">
    <source>
        <dbReference type="Proteomes" id="UP000646659"/>
    </source>
</evidence>
<dbReference type="EMBL" id="QKOF01000006">
    <property type="protein sequence ID" value="MBE2900307.1"/>
    <property type="molecule type" value="Genomic_DNA"/>
</dbReference>
<dbReference type="Gene3D" id="3.100.10.20">
    <property type="entry name" value="CRISPR-associated endonuclease Cas1, N-terminal domain"/>
    <property type="match status" value="1"/>
</dbReference>
<dbReference type="NCBIfam" id="TIGR00287">
    <property type="entry name" value="cas1"/>
    <property type="match status" value="1"/>
</dbReference>
<dbReference type="InterPro" id="IPR002729">
    <property type="entry name" value="CRISPR-assoc_Cas1"/>
</dbReference>
<reference evidence="10" key="1">
    <citation type="submission" date="2018-06" db="EMBL/GenBank/DDBJ databases">
        <title>Draft genome sequence of Methanothermobacter thermautotrophicus Strain WHS, a thermophilic, hydrogenotrophic methanogen isolated from Washburn Hot Springs in Yellowstone National Park, USA.</title>
        <authorList>
            <person name="Mckay L.J."/>
            <person name="Klingelsmith K."/>
            <person name="Inskeep W.P."/>
            <person name="Fields M.W."/>
        </authorList>
    </citation>
    <scope>NUCLEOTIDE SEQUENCE</scope>
    <source>
        <strain evidence="10">WHS</strain>
    </source>
</reference>
<comment type="similarity">
    <text evidence="9">Belongs to the CRISPR-associated endonuclease Cas1 family.</text>
</comment>
<dbReference type="OrthoDB" id="2216at2157"/>
<evidence type="ECO:0000256" key="7">
    <source>
        <dbReference type="ARBA" id="ARBA00023125"/>
    </source>
</evidence>
<dbReference type="InterPro" id="IPR042211">
    <property type="entry name" value="CRISPR-assoc_Cas1_N"/>
</dbReference>
<keyword evidence="3 9" id="KW-0255">Endonuclease</keyword>
<keyword evidence="2 9" id="KW-0479">Metal-binding</keyword>
<evidence type="ECO:0000256" key="4">
    <source>
        <dbReference type="ARBA" id="ARBA00022801"/>
    </source>
</evidence>
<gene>
    <name evidence="9" type="primary">cas1</name>
    <name evidence="10" type="ORF">DNK57_05750</name>
</gene>
<feature type="binding site" evidence="9">
    <location>
        <position position="152"/>
    </location>
    <ligand>
        <name>Mn(2+)</name>
        <dbReference type="ChEBI" id="CHEBI:29035"/>
    </ligand>
</feature>
<organism evidence="10 11">
    <name type="scientific">Methanothermobacter thermautotrophicus</name>
    <name type="common">Methanobacterium thermoformicicum</name>
    <dbReference type="NCBI Taxonomy" id="145262"/>
    <lineage>
        <taxon>Archaea</taxon>
        <taxon>Methanobacteriati</taxon>
        <taxon>Methanobacteriota</taxon>
        <taxon>Methanomada group</taxon>
        <taxon>Methanobacteria</taxon>
        <taxon>Methanobacteriales</taxon>
        <taxon>Methanobacteriaceae</taxon>
        <taxon>Methanothermobacter</taxon>
    </lineage>
</organism>
<comment type="function">
    <text evidence="9">CRISPR (clustered regularly interspaced short palindromic repeat), is an adaptive immune system that provides protection against mobile genetic elements (viruses, transposable elements and conjugative plasmids). CRISPR clusters contain spacers, sequences complementary to antecedent mobile elements, and target invading nucleic acids. CRISPR clusters are transcribed and processed into CRISPR RNA (crRNA). Acts as a dsDNA endonuclease. Involved in the integration of spacer DNA into the CRISPR cassette.</text>
</comment>
<dbReference type="GO" id="GO:0046872">
    <property type="term" value="F:metal ion binding"/>
    <property type="evidence" value="ECO:0007669"/>
    <property type="project" value="UniProtKB-UniRule"/>
</dbReference>
<sequence length="323" mass="37755">MKDPLYITSHGILSRQGNTLYFINKDVKKALPINRINEINCYGKISIKSGASSILMKKGIPVNFFNKYGYYEGSLYPRIQLNSGLVVVKQSEHYLDPMKRSEIAREMVLGIKHNLLKAMKYYKKRGKDVSEYIDMIEKEVVEGDVAQVMSNEGRMWNSYYQSFNCILKRFKMGKREIRPPTTELNALLSFGNSLLYVSALSEIYHTYLHPSISFLHEPAERRFSLALDIADIFKPLIVGRVIFKLVNNNMISEKDFDRDVGVMLKDRGKQIFLKEYQAKLETTIKHPKLKRKVSYKYLMRLEAYKLIKHVLGDQKYESFKTWW</sequence>
<dbReference type="AlphaFoldDB" id="A0A842YMV8"/>
<keyword evidence="4 9" id="KW-0378">Hydrolase</keyword>
<dbReference type="GO" id="GO:0016787">
    <property type="term" value="F:hydrolase activity"/>
    <property type="evidence" value="ECO:0007669"/>
    <property type="project" value="UniProtKB-KW"/>
</dbReference>
<proteinExistence type="inferred from homology"/>
<dbReference type="GO" id="GO:0051607">
    <property type="term" value="P:defense response to virus"/>
    <property type="evidence" value="ECO:0007669"/>
    <property type="project" value="UniProtKB-UniRule"/>
</dbReference>
<dbReference type="EC" id="3.1.-.-" evidence="9"/>
<name>A0A842YMV8_METTF</name>
<dbReference type="Gene3D" id="1.20.120.920">
    <property type="entry name" value="CRISPR-associated endonuclease Cas1, C-terminal domain"/>
    <property type="match status" value="1"/>
</dbReference>